<sequence>MCIMSTQNYLLRRIYGLSSSVEMLQLAQMPQERYDLRMPKILVGNVKSTLFQLRKVQIIYRTISRLNGNLPRREIGSLRATVFILAKRFPPQSHALYLLDIIPALYNLWGRKSFTEYASNASSKAPADDPLTEAPPPNPGDSALQQGPASPEPNLITDPKI</sequence>
<comment type="caution">
    <text evidence="2">The sequence shown here is derived from an EMBL/GenBank/DDBJ whole genome shotgun (WGS) entry which is preliminary data.</text>
</comment>
<protein>
    <submittedName>
        <fullName evidence="2">Uncharacterized protein</fullName>
    </submittedName>
</protein>
<proteinExistence type="predicted"/>
<reference evidence="2 3" key="1">
    <citation type="journal article" date="2018" name="BMC Genomics">
        <title>Comparative genome analyses reveal sequence features reflecting distinct modes of host-adaptation between dicot and monocot powdery mildew.</title>
        <authorList>
            <person name="Wu Y."/>
            <person name="Ma X."/>
            <person name="Pan Z."/>
            <person name="Kale S.D."/>
            <person name="Song Y."/>
            <person name="King H."/>
            <person name="Zhang Q."/>
            <person name="Presley C."/>
            <person name="Deng X."/>
            <person name="Wei C.I."/>
            <person name="Xiao S."/>
        </authorList>
    </citation>
    <scope>NUCLEOTIDE SEQUENCE [LARGE SCALE GENOMIC DNA]</scope>
    <source>
        <strain evidence="2">UCSC1</strain>
    </source>
</reference>
<dbReference type="AlphaFoldDB" id="A0A420I723"/>
<organism evidence="2 3">
    <name type="scientific">Golovinomyces cichoracearum</name>
    <dbReference type="NCBI Taxonomy" id="62708"/>
    <lineage>
        <taxon>Eukaryota</taxon>
        <taxon>Fungi</taxon>
        <taxon>Dikarya</taxon>
        <taxon>Ascomycota</taxon>
        <taxon>Pezizomycotina</taxon>
        <taxon>Leotiomycetes</taxon>
        <taxon>Erysiphales</taxon>
        <taxon>Erysiphaceae</taxon>
        <taxon>Golovinomyces</taxon>
    </lineage>
</organism>
<accession>A0A420I723</accession>
<gene>
    <name evidence="2" type="ORF">GcC1_119009</name>
</gene>
<name>A0A420I723_9PEZI</name>
<evidence type="ECO:0000313" key="3">
    <source>
        <dbReference type="Proteomes" id="UP000285405"/>
    </source>
</evidence>
<dbReference type="EMBL" id="MCBR01011992">
    <property type="protein sequence ID" value="RKF65510.1"/>
    <property type="molecule type" value="Genomic_DNA"/>
</dbReference>
<feature type="region of interest" description="Disordered" evidence="1">
    <location>
        <begin position="120"/>
        <end position="161"/>
    </location>
</feature>
<dbReference type="Proteomes" id="UP000285405">
    <property type="component" value="Unassembled WGS sequence"/>
</dbReference>
<evidence type="ECO:0000313" key="2">
    <source>
        <dbReference type="EMBL" id="RKF65510.1"/>
    </source>
</evidence>
<evidence type="ECO:0000256" key="1">
    <source>
        <dbReference type="SAM" id="MobiDB-lite"/>
    </source>
</evidence>